<dbReference type="EMBL" id="LWCS01000001">
    <property type="protein sequence ID" value="OAN42439.1"/>
    <property type="molecule type" value="Genomic_DNA"/>
</dbReference>
<dbReference type="AlphaFoldDB" id="A0A178M315"/>
<dbReference type="Proteomes" id="UP000078396">
    <property type="component" value="Unassembled WGS sequence"/>
</dbReference>
<comment type="caution">
    <text evidence="1">The sequence shown here is derived from an EMBL/GenBank/DDBJ whole genome shotgun (WGS) entry which is preliminary data.</text>
</comment>
<dbReference type="OrthoDB" id="7502553at2"/>
<organism evidence="1 2">
    <name type="scientific">Mycolicibacterium iranicum</name>
    <name type="common">Mycobacterium iranicum</name>
    <dbReference type="NCBI Taxonomy" id="912594"/>
    <lineage>
        <taxon>Bacteria</taxon>
        <taxon>Bacillati</taxon>
        <taxon>Actinomycetota</taxon>
        <taxon>Actinomycetes</taxon>
        <taxon>Mycobacteriales</taxon>
        <taxon>Mycobacteriaceae</taxon>
        <taxon>Mycolicibacterium</taxon>
    </lineage>
</organism>
<sequence>MTEVVRLTFVSHAMTDAMAAGRFPTDEPVNELGRRQIQAVDVEAGEHAVCGPESRTQQTAELLGLTPTIEAGLADLDCGRWRGDFLARVPPTDMTIWLTDPTRAPHGGESVVELVARVARWMDSLTAGRAEHSRIVAVTHPAVVRAAVLVALDAPPKSFWRIDIAPVSRTAMHFRGHAWTLRGAPTT</sequence>
<evidence type="ECO:0000313" key="2">
    <source>
        <dbReference type="Proteomes" id="UP000078396"/>
    </source>
</evidence>
<dbReference type="SUPFAM" id="SSF53254">
    <property type="entry name" value="Phosphoglycerate mutase-like"/>
    <property type="match status" value="1"/>
</dbReference>
<reference evidence="1 2" key="1">
    <citation type="submission" date="2016-04" db="EMBL/GenBank/DDBJ databases">
        <title>Draft Genome Sequences of Staphylococcus capitis Strain H36, S. capitis Strain H65, S. cohnii Strain H62, S. hominis Strain H69, Mycobacterium iranicum Strain H39, Plantibacter sp. Strain H53, Pseudomonas oryzihabitans Strain H72, and Microbacterium sp. Strain H83, isolated from residential settings.</title>
        <authorList>
            <person name="Lymperopoulou D."/>
            <person name="Adams R.I."/>
            <person name="Lindow S."/>
            <person name="Coil D.A."/>
            <person name="Jospin G."/>
            <person name="Eisen J.A."/>
        </authorList>
    </citation>
    <scope>NUCLEOTIDE SEQUENCE [LARGE SCALE GENOMIC DNA]</scope>
    <source>
        <strain evidence="1 2">H39</strain>
    </source>
</reference>
<evidence type="ECO:0000313" key="1">
    <source>
        <dbReference type="EMBL" id="OAN42439.1"/>
    </source>
</evidence>
<name>A0A178M315_MYCIR</name>
<dbReference type="InterPro" id="IPR013078">
    <property type="entry name" value="His_Pase_superF_clade-1"/>
</dbReference>
<gene>
    <name evidence="1" type="ORF">A4X20_01745</name>
</gene>
<dbReference type="Pfam" id="PF00300">
    <property type="entry name" value="His_Phos_1"/>
    <property type="match status" value="1"/>
</dbReference>
<proteinExistence type="predicted"/>
<dbReference type="InterPro" id="IPR029033">
    <property type="entry name" value="His_PPase_superfam"/>
</dbReference>
<dbReference type="Gene3D" id="3.40.50.1240">
    <property type="entry name" value="Phosphoglycerate mutase-like"/>
    <property type="match status" value="1"/>
</dbReference>
<protein>
    <submittedName>
        <fullName evidence="1">Histidine phosphatase</fullName>
    </submittedName>
</protein>
<dbReference type="eggNOG" id="COG0406">
    <property type="taxonomic scope" value="Bacteria"/>
</dbReference>
<dbReference type="RefSeq" id="WP_064279771.1">
    <property type="nucleotide sequence ID" value="NZ_LWCS01000001.1"/>
</dbReference>
<dbReference type="SMART" id="SM00855">
    <property type="entry name" value="PGAM"/>
    <property type="match status" value="1"/>
</dbReference>
<dbReference type="STRING" id="912594.AWC12_15770"/>
<accession>A0A178M315</accession>